<feature type="coiled-coil region" evidence="1">
    <location>
        <begin position="49"/>
        <end position="76"/>
    </location>
</feature>
<name>A0AAD1TBT1_PELCU</name>
<proteinExistence type="predicted"/>
<keyword evidence="3" id="KW-1185">Reference proteome</keyword>
<evidence type="ECO:0000313" key="3">
    <source>
        <dbReference type="Proteomes" id="UP001295444"/>
    </source>
</evidence>
<evidence type="ECO:0000313" key="2">
    <source>
        <dbReference type="EMBL" id="CAH2321820.1"/>
    </source>
</evidence>
<protein>
    <submittedName>
        <fullName evidence="2">Uncharacterized protein</fullName>
    </submittedName>
</protein>
<sequence>MGGEGPITEMRMKSLLDSLNNSLMHQFREVVANITKDKAYLGKHISHIENKMADVMQDMENRLKSHEDKLTDLEDCSRRNNVRITGFAESIENKHLLQYVTLFTKLLPEVDPGLLIIDRIHRVGRLKHIPESSLRNVLMLIHYFHIKDQIMKACCKNRPPTGIQISANLC</sequence>
<reference evidence="2" key="1">
    <citation type="submission" date="2022-03" db="EMBL/GenBank/DDBJ databases">
        <authorList>
            <person name="Alioto T."/>
            <person name="Alioto T."/>
            <person name="Gomez Garrido J."/>
        </authorList>
    </citation>
    <scope>NUCLEOTIDE SEQUENCE</scope>
</reference>
<dbReference type="InterPro" id="IPR004244">
    <property type="entry name" value="Transposase_22"/>
</dbReference>
<evidence type="ECO:0000256" key="1">
    <source>
        <dbReference type="SAM" id="Coils"/>
    </source>
</evidence>
<organism evidence="2 3">
    <name type="scientific">Pelobates cultripes</name>
    <name type="common">Western spadefoot toad</name>
    <dbReference type="NCBI Taxonomy" id="61616"/>
    <lineage>
        <taxon>Eukaryota</taxon>
        <taxon>Metazoa</taxon>
        <taxon>Chordata</taxon>
        <taxon>Craniata</taxon>
        <taxon>Vertebrata</taxon>
        <taxon>Euteleostomi</taxon>
        <taxon>Amphibia</taxon>
        <taxon>Batrachia</taxon>
        <taxon>Anura</taxon>
        <taxon>Pelobatoidea</taxon>
        <taxon>Pelobatidae</taxon>
        <taxon>Pelobates</taxon>
    </lineage>
</organism>
<dbReference type="AlphaFoldDB" id="A0AAD1TBT1"/>
<keyword evidence="1" id="KW-0175">Coiled coil</keyword>
<dbReference type="EMBL" id="OW240922">
    <property type="protein sequence ID" value="CAH2321820.1"/>
    <property type="molecule type" value="Genomic_DNA"/>
</dbReference>
<gene>
    <name evidence="2" type="ORF">PECUL_23A002288</name>
</gene>
<accession>A0AAD1TBT1</accession>
<dbReference type="PANTHER" id="PTHR11505">
    <property type="entry name" value="L1 TRANSPOSABLE ELEMENT-RELATED"/>
    <property type="match status" value="1"/>
</dbReference>
<dbReference type="Gene3D" id="3.30.70.1820">
    <property type="entry name" value="L1 transposable element, RRM domain"/>
    <property type="match status" value="1"/>
</dbReference>
<dbReference type="Proteomes" id="UP001295444">
    <property type="component" value="Chromosome 11"/>
</dbReference>